<organism evidence="2 3">
    <name type="scientific">Fictibacillus aquaticus</name>
    <dbReference type="NCBI Taxonomy" id="2021314"/>
    <lineage>
        <taxon>Bacteria</taxon>
        <taxon>Bacillati</taxon>
        <taxon>Bacillota</taxon>
        <taxon>Bacilli</taxon>
        <taxon>Bacillales</taxon>
        <taxon>Fictibacillaceae</taxon>
        <taxon>Fictibacillus</taxon>
    </lineage>
</organism>
<reference evidence="2 3" key="1">
    <citation type="submission" date="2017-07" db="EMBL/GenBank/DDBJ databases">
        <title>Fictibacillus sp. nov. GDSW-R2A3 Genome sequencing and assembly.</title>
        <authorList>
            <person name="Mayilraj S."/>
        </authorList>
    </citation>
    <scope>NUCLEOTIDE SEQUENCE [LARGE SCALE GENOMIC DNA]</scope>
    <source>
        <strain evidence="2 3">GDSW-R2A3</strain>
    </source>
</reference>
<feature type="chain" id="PRO_5012986092" description="YkuD domain-containing protein" evidence="1">
    <location>
        <begin position="27"/>
        <end position="237"/>
    </location>
</feature>
<sequence length="237" mass="26818">MKKMIKTLMICCILMTLFGAELKAHASEPPTHFPLIQNGDPVPWKKAEQLLPRGSIFTVIDKETGFYFKVQRRAGSSHADVQPLSYGDTAVLKHLYNGKWSWRRRAILIPVNDQLIAASMHGMPHGRGSLPNGFPGHFCIHFQGSRTHKKENMDPSHQLMVYKAAGKLEEYAANASPEQLIVMFLAGLKQQDKAIVQHTLSSELQSSAMIRDYLLEIHALHYELVKKETRYPPFVKT</sequence>
<proteinExistence type="predicted"/>
<comment type="caution">
    <text evidence="2">The sequence shown here is derived from an EMBL/GenBank/DDBJ whole genome shotgun (WGS) entry which is preliminary data.</text>
</comment>
<keyword evidence="3" id="KW-1185">Reference proteome</keyword>
<evidence type="ECO:0008006" key="4">
    <source>
        <dbReference type="Google" id="ProtNLM"/>
    </source>
</evidence>
<dbReference type="AlphaFoldDB" id="A0A235F3U1"/>
<name>A0A235F3U1_9BACL</name>
<evidence type="ECO:0000313" key="3">
    <source>
        <dbReference type="Proteomes" id="UP000215059"/>
    </source>
</evidence>
<accession>A0A235F3U1</accession>
<evidence type="ECO:0000256" key="1">
    <source>
        <dbReference type="SAM" id="SignalP"/>
    </source>
</evidence>
<gene>
    <name evidence="2" type="ORF">CGZ90_20220</name>
</gene>
<dbReference type="EMBL" id="NOII01000100">
    <property type="protein sequence ID" value="OYD55940.1"/>
    <property type="molecule type" value="Genomic_DNA"/>
</dbReference>
<feature type="non-terminal residue" evidence="2">
    <location>
        <position position="237"/>
    </location>
</feature>
<keyword evidence="1" id="KW-0732">Signal</keyword>
<protein>
    <recommendedName>
        <fullName evidence="4">YkuD domain-containing protein</fullName>
    </recommendedName>
</protein>
<evidence type="ECO:0000313" key="2">
    <source>
        <dbReference type="EMBL" id="OYD55940.1"/>
    </source>
</evidence>
<feature type="signal peptide" evidence="1">
    <location>
        <begin position="1"/>
        <end position="26"/>
    </location>
</feature>
<dbReference type="Proteomes" id="UP000215059">
    <property type="component" value="Unassembled WGS sequence"/>
</dbReference>